<keyword evidence="2" id="KW-1185">Reference proteome</keyword>
<gene>
    <name evidence="1" type="ORF">M5D96_012238</name>
</gene>
<proteinExistence type="predicted"/>
<dbReference type="OrthoDB" id="7843724at2759"/>
<evidence type="ECO:0000313" key="2">
    <source>
        <dbReference type="Proteomes" id="UP001059596"/>
    </source>
</evidence>
<accession>A0A9Q0BKJ2</accession>
<name>A0A9Q0BKJ2_9MUSC</name>
<dbReference type="Proteomes" id="UP001059596">
    <property type="component" value="Unassembled WGS sequence"/>
</dbReference>
<dbReference type="AlphaFoldDB" id="A0A9Q0BKJ2"/>
<comment type="caution">
    <text evidence="1">The sequence shown here is derived from an EMBL/GenBank/DDBJ whole genome shotgun (WGS) entry which is preliminary data.</text>
</comment>
<sequence length="233" mass="27017">MENYTLGGLLWDGALEIEPFEYEKGYQEDCSFLDVYVGFLWTFVAIYALSKLTQFSERYLGQRLLAHKHCGDVRSINSEWEQTLQIQEEFRCQLHDEVLHLTQKNLRLESMIEELRDCNLQLIGKNRMRSVPQEQQSSVQSNIYIRNSYIHLTRQVFVNDRQTDLNVRNVDGEDLSPMEASEEGLNVWMQYLKMRKSYIGSIADPNLMAASGPGHMEPIVMTTEQLANLQGIV</sequence>
<organism evidence="1 2">
    <name type="scientific">Drosophila gunungcola</name>
    <name type="common">fruit fly</name>
    <dbReference type="NCBI Taxonomy" id="103775"/>
    <lineage>
        <taxon>Eukaryota</taxon>
        <taxon>Metazoa</taxon>
        <taxon>Ecdysozoa</taxon>
        <taxon>Arthropoda</taxon>
        <taxon>Hexapoda</taxon>
        <taxon>Insecta</taxon>
        <taxon>Pterygota</taxon>
        <taxon>Neoptera</taxon>
        <taxon>Endopterygota</taxon>
        <taxon>Diptera</taxon>
        <taxon>Brachycera</taxon>
        <taxon>Muscomorpha</taxon>
        <taxon>Ephydroidea</taxon>
        <taxon>Drosophilidae</taxon>
        <taxon>Drosophila</taxon>
        <taxon>Sophophora</taxon>
    </lineage>
</organism>
<dbReference type="EMBL" id="JAMKOV010000051">
    <property type="protein sequence ID" value="KAI8035015.1"/>
    <property type="molecule type" value="Genomic_DNA"/>
</dbReference>
<reference evidence="1" key="1">
    <citation type="journal article" date="2023" name="Genome Biol. Evol.">
        <title>Long-read-based Genome Assembly of Drosophila gunungcola Reveals Fewer Chemosensory Genes in Flower-breeding Species.</title>
        <authorList>
            <person name="Negi A."/>
            <person name="Liao B.Y."/>
            <person name="Yeh S.D."/>
        </authorList>
    </citation>
    <scope>NUCLEOTIDE SEQUENCE</scope>
    <source>
        <strain evidence="1">Sukarami</strain>
    </source>
</reference>
<protein>
    <submittedName>
        <fullName evidence="1">Uncharacterized protein</fullName>
    </submittedName>
</protein>
<evidence type="ECO:0000313" key="1">
    <source>
        <dbReference type="EMBL" id="KAI8035015.1"/>
    </source>
</evidence>